<dbReference type="RefSeq" id="WP_115273113.1">
    <property type="nucleotide sequence ID" value="NZ_UGUY01000001.1"/>
</dbReference>
<accession>A0A379KES5</accession>
<dbReference type="SMART" id="SM00530">
    <property type="entry name" value="HTH_XRE"/>
    <property type="match status" value="1"/>
</dbReference>
<dbReference type="InterPro" id="IPR010982">
    <property type="entry name" value="Lambda_DNA-bd_dom_sf"/>
</dbReference>
<dbReference type="Gene3D" id="1.10.260.40">
    <property type="entry name" value="lambda repressor-like DNA-binding domains"/>
    <property type="match status" value="1"/>
</dbReference>
<dbReference type="Proteomes" id="UP000254602">
    <property type="component" value="Unassembled WGS sequence"/>
</dbReference>
<dbReference type="InterPro" id="IPR001387">
    <property type="entry name" value="Cro/C1-type_HTH"/>
</dbReference>
<organism evidence="2 3">
    <name type="scientific">Pseudomonas putida</name>
    <name type="common">Arthrobacter siderocapsulatus</name>
    <dbReference type="NCBI Taxonomy" id="303"/>
    <lineage>
        <taxon>Bacteria</taxon>
        <taxon>Pseudomonadati</taxon>
        <taxon>Pseudomonadota</taxon>
        <taxon>Gammaproteobacteria</taxon>
        <taxon>Pseudomonadales</taxon>
        <taxon>Pseudomonadaceae</taxon>
        <taxon>Pseudomonas</taxon>
    </lineage>
</organism>
<dbReference type="Pfam" id="PF13560">
    <property type="entry name" value="HTH_31"/>
    <property type="match status" value="1"/>
</dbReference>
<evidence type="ECO:0000313" key="3">
    <source>
        <dbReference type="Proteomes" id="UP000254602"/>
    </source>
</evidence>
<dbReference type="AlphaFoldDB" id="A0A379KES5"/>
<feature type="domain" description="HTH cro/C1-type" evidence="1">
    <location>
        <begin position="14"/>
        <end position="68"/>
    </location>
</feature>
<evidence type="ECO:0000313" key="2">
    <source>
        <dbReference type="EMBL" id="SUD66408.1"/>
    </source>
</evidence>
<dbReference type="EMBL" id="UGUY01000001">
    <property type="protein sequence ID" value="SUD66408.1"/>
    <property type="molecule type" value="Genomic_DNA"/>
</dbReference>
<sequence>MDHGLITERLATQMRARRMNLGLTQMQLAHRAGLPRQKIIAMEKGSLSVAIAAYAKALGALDCELQVVPAVMPTLDQIQGMFE</sequence>
<dbReference type="GO" id="GO:0003677">
    <property type="term" value="F:DNA binding"/>
    <property type="evidence" value="ECO:0007669"/>
    <property type="project" value="InterPro"/>
</dbReference>
<reference evidence="2 3" key="1">
    <citation type="submission" date="2018-06" db="EMBL/GenBank/DDBJ databases">
        <authorList>
            <consortium name="Pathogen Informatics"/>
            <person name="Doyle S."/>
        </authorList>
    </citation>
    <scope>NUCLEOTIDE SEQUENCE [LARGE SCALE GENOMIC DNA]</scope>
    <source>
        <strain evidence="2 3">NCTC7914</strain>
    </source>
</reference>
<gene>
    <name evidence="2" type="ORF">NCTC7914_00455</name>
</gene>
<dbReference type="SUPFAM" id="SSF47413">
    <property type="entry name" value="lambda repressor-like DNA-binding domains"/>
    <property type="match status" value="1"/>
</dbReference>
<dbReference type="CDD" id="cd00093">
    <property type="entry name" value="HTH_XRE"/>
    <property type="match status" value="1"/>
</dbReference>
<evidence type="ECO:0000259" key="1">
    <source>
        <dbReference type="PROSITE" id="PS50943"/>
    </source>
</evidence>
<protein>
    <submittedName>
        <fullName evidence="2">XRE family transcriptional regulator</fullName>
    </submittedName>
</protein>
<dbReference type="PROSITE" id="PS50943">
    <property type="entry name" value="HTH_CROC1"/>
    <property type="match status" value="1"/>
</dbReference>
<name>A0A379KES5_PSEPU</name>
<proteinExistence type="predicted"/>